<comment type="caution">
    <text evidence="2">The sequence shown here is derived from an EMBL/GenBank/DDBJ whole genome shotgun (WGS) entry which is preliminary data.</text>
</comment>
<feature type="region of interest" description="Disordered" evidence="1">
    <location>
        <begin position="124"/>
        <end position="143"/>
    </location>
</feature>
<dbReference type="EMBL" id="JANPWB010000010">
    <property type="protein sequence ID" value="KAJ1138659.1"/>
    <property type="molecule type" value="Genomic_DNA"/>
</dbReference>
<sequence>MAVPPNYSLYAAPHAGSPTATGSQNAGTISVGHPGIRLSADFSKETAERRKAFLSLRTHLRHLDMKVGLIEPARMVITKNGESRNFYDLEDLRTFLEGLQDQTQSIEMTARMPQDLRGLPLGAAHSASASESGGRFTIDPQARERDLERLTKSYDDRGQVLQAVAMHIQLSDRDKSRSPLKPTVAPT</sequence>
<proteinExistence type="predicted"/>
<gene>
    <name evidence="2" type="ORF">NDU88_005040</name>
</gene>
<reference evidence="2" key="1">
    <citation type="journal article" date="2022" name="bioRxiv">
        <title>Sequencing and chromosome-scale assembly of the giantPleurodeles waltlgenome.</title>
        <authorList>
            <person name="Brown T."/>
            <person name="Elewa A."/>
            <person name="Iarovenko S."/>
            <person name="Subramanian E."/>
            <person name="Araus A.J."/>
            <person name="Petzold A."/>
            <person name="Susuki M."/>
            <person name="Suzuki K.-i.T."/>
            <person name="Hayashi T."/>
            <person name="Toyoda A."/>
            <person name="Oliveira C."/>
            <person name="Osipova E."/>
            <person name="Leigh N.D."/>
            <person name="Simon A."/>
            <person name="Yun M.H."/>
        </authorList>
    </citation>
    <scope>NUCLEOTIDE SEQUENCE</scope>
    <source>
        <strain evidence="2">20211129_DDA</strain>
        <tissue evidence="2">Liver</tissue>
    </source>
</reference>
<protein>
    <submittedName>
        <fullName evidence="2">Uncharacterized protein</fullName>
    </submittedName>
</protein>
<feature type="compositionally biased region" description="Low complexity" evidence="1">
    <location>
        <begin position="124"/>
        <end position="134"/>
    </location>
</feature>
<name>A0AAV7QE71_PLEWA</name>
<dbReference type="Proteomes" id="UP001066276">
    <property type="component" value="Chromosome 6"/>
</dbReference>
<evidence type="ECO:0000256" key="1">
    <source>
        <dbReference type="SAM" id="MobiDB-lite"/>
    </source>
</evidence>
<organism evidence="2 3">
    <name type="scientific">Pleurodeles waltl</name>
    <name type="common">Iberian ribbed newt</name>
    <dbReference type="NCBI Taxonomy" id="8319"/>
    <lineage>
        <taxon>Eukaryota</taxon>
        <taxon>Metazoa</taxon>
        <taxon>Chordata</taxon>
        <taxon>Craniata</taxon>
        <taxon>Vertebrata</taxon>
        <taxon>Euteleostomi</taxon>
        <taxon>Amphibia</taxon>
        <taxon>Batrachia</taxon>
        <taxon>Caudata</taxon>
        <taxon>Salamandroidea</taxon>
        <taxon>Salamandridae</taxon>
        <taxon>Pleurodelinae</taxon>
        <taxon>Pleurodeles</taxon>
    </lineage>
</organism>
<keyword evidence="3" id="KW-1185">Reference proteome</keyword>
<dbReference type="InterPro" id="IPR042566">
    <property type="entry name" value="L1_C"/>
</dbReference>
<evidence type="ECO:0000313" key="3">
    <source>
        <dbReference type="Proteomes" id="UP001066276"/>
    </source>
</evidence>
<evidence type="ECO:0000313" key="2">
    <source>
        <dbReference type="EMBL" id="KAJ1138659.1"/>
    </source>
</evidence>
<accession>A0AAV7QE71</accession>
<dbReference type="Gene3D" id="3.30.250.20">
    <property type="entry name" value="L1 transposable element, C-terminal domain"/>
    <property type="match status" value="1"/>
</dbReference>
<dbReference type="AlphaFoldDB" id="A0AAV7QE71"/>